<dbReference type="AlphaFoldDB" id="A0A7Y0FTI3"/>
<keyword evidence="3" id="KW-1185">Reference proteome</keyword>
<dbReference type="EMBL" id="JABBGI010000027">
    <property type="protein sequence ID" value="NML71686.1"/>
    <property type="molecule type" value="Genomic_DNA"/>
</dbReference>
<name>A0A7Y0FTI3_9FLAO</name>
<sequence>MNILTKFCTKCKTEKPIYDFAISKITKSGRRHRCTSCRNARRRETYKNPELRNWNKVWTFDKCKKEALKYTNRTDFVHYSSSAYHRAIIDGFLDQICSHMISRRKPYRFWNFDQCQKEALKYTTKVHFKRDNSSAYSISLRKGWLALICSHMHAVGNQNKRLVYAYEFPNNAVYVGLTCNKEGRQAQHLKEKTSPVYNYSLKNNLNPVYKSISKSYIAADKAQKLEEKTIKIYKQNGWIILNKAKAGGLGWSEKKWTFEKCQKEALKYKTRSDFQDNSSSAYNAAHRNNWMQICDHMIYKRSPKGTWTYESCKQAALQCKTRSEFRSRFGGALSKASAEGFYEEIVSHLKKWENRTKSI</sequence>
<evidence type="ECO:0000313" key="3">
    <source>
        <dbReference type="Proteomes" id="UP000544054"/>
    </source>
</evidence>
<dbReference type="Pfam" id="PF01541">
    <property type="entry name" value="GIY-YIG"/>
    <property type="match status" value="1"/>
</dbReference>
<organism evidence="2 3">
    <name type="scientific">Chryseobacterium antibioticum</name>
    <dbReference type="NCBI Taxonomy" id="2728847"/>
    <lineage>
        <taxon>Bacteria</taxon>
        <taxon>Pseudomonadati</taxon>
        <taxon>Bacteroidota</taxon>
        <taxon>Flavobacteriia</taxon>
        <taxon>Flavobacteriales</taxon>
        <taxon>Weeksellaceae</taxon>
        <taxon>Chryseobacterium group</taxon>
        <taxon>Chryseobacterium</taxon>
    </lineage>
</organism>
<feature type="domain" description="GIY-YIG" evidence="1">
    <location>
        <begin position="162"/>
        <end position="236"/>
    </location>
</feature>
<comment type="caution">
    <text evidence="2">The sequence shown here is derived from an EMBL/GenBank/DDBJ whole genome shotgun (WGS) entry which is preliminary data.</text>
</comment>
<reference evidence="2 3" key="1">
    <citation type="submission" date="2020-04" db="EMBL/GenBank/DDBJ databases">
        <title>Chryseobacterium sp. RP-3-3 sp. nov., isolated from Jeju soil.</title>
        <authorList>
            <person name="Dahal R.H."/>
        </authorList>
    </citation>
    <scope>NUCLEOTIDE SEQUENCE [LARGE SCALE GENOMIC DNA]</scope>
    <source>
        <strain evidence="2 3">RP-3-3</strain>
    </source>
</reference>
<dbReference type="Proteomes" id="UP000544054">
    <property type="component" value="Unassembled WGS sequence"/>
</dbReference>
<evidence type="ECO:0000313" key="2">
    <source>
        <dbReference type="EMBL" id="NML71686.1"/>
    </source>
</evidence>
<gene>
    <name evidence="2" type="ORF">HHL23_18055</name>
</gene>
<accession>A0A7Y0FTI3</accession>
<proteinExistence type="predicted"/>
<dbReference type="RefSeq" id="WP_169236173.1">
    <property type="nucleotide sequence ID" value="NZ_JABBGI010000027.1"/>
</dbReference>
<protein>
    <submittedName>
        <fullName evidence="2">GIY-YIG nuclease family protein</fullName>
    </submittedName>
</protein>
<evidence type="ECO:0000259" key="1">
    <source>
        <dbReference type="Pfam" id="PF01541"/>
    </source>
</evidence>
<dbReference type="InterPro" id="IPR000305">
    <property type="entry name" value="GIY-YIG_endonuc"/>
</dbReference>